<evidence type="ECO:0000256" key="1">
    <source>
        <dbReference type="SAM" id="MobiDB-lite"/>
    </source>
</evidence>
<keyword evidence="3" id="KW-1185">Reference proteome</keyword>
<organism evidence="2 3">
    <name type="scientific">Claviceps humidiphila</name>
    <dbReference type="NCBI Taxonomy" id="1294629"/>
    <lineage>
        <taxon>Eukaryota</taxon>
        <taxon>Fungi</taxon>
        <taxon>Dikarya</taxon>
        <taxon>Ascomycota</taxon>
        <taxon>Pezizomycotina</taxon>
        <taxon>Sordariomycetes</taxon>
        <taxon>Hypocreomycetidae</taxon>
        <taxon>Hypocreales</taxon>
        <taxon>Clavicipitaceae</taxon>
        <taxon>Claviceps</taxon>
    </lineage>
</organism>
<reference evidence="2 3" key="1">
    <citation type="journal article" date="2020" name="bioRxiv">
        <title>Whole genome comparisons of ergot fungi reveals the divergence and evolution of species within the genus Claviceps are the result of varying mechanisms driving genome evolution and host range expansion.</title>
        <authorList>
            <person name="Wyka S.A."/>
            <person name="Mondo S.J."/>
            <person name="Liu M."/>
            <person name="Dettman J."/>
            <person name="Nalam V."/>
            <person name="Broders K.D."/>
        </authorList>
    </citation>
    <scope>NUCLEOTIDE SEQUENCE [LARGE SCALE GENOMIC DNA]</scope>
    <source>
        <strain evidence="2 3">LM576</strain>
    </source>
</reference>
<accession>A0A9P7QA62</accession>
<gene>
    <name evidence="2" type="ORF">E4U13_000656</name>
</gene>
<feature type="region of interest" description="Disordered" evidence="1">
    <location>
        <begin position="16"/>
        <end position="98"/>
    </location>
</feature>
<dbReference type="AlphaFoldDB" id="A0A9P7QA62"/>
<dbReference type="Proteomes" id="UP000732380">
    <property type="component" value="Unassembled WGS sequence"/>
</dbReference>
<name>A0A9P7QA62_9HYPO</name>
<protein>
    <submittedName>
        <fullName evidence="2">Uncharacterized protein</fullName>
    </submittedName>
</protein>
<proteinExistence type="predicted"/>
<evidence type="ECO:0000313" key="3">
    <source>
        <dbReference type="Proteomes" id="UP000732380"/>
    </source>
</evidence>
<evidence type="ECO:0000313" key="2">
    <source>
        <dbReference type="EMBL" id="KAG6123027.1"/>
    </source>
</evidence>
<comment type="caution">
    <text evidence="2">The sequence shown here is derived from an EMBL/GenBank/DDBJ whole genome shotgun (WGS) entry which is preliminary data.</text>
</comment>
<feature type="compositionally biased region" description="Polar residues" evidence="1">
    <location>
        <begin position="33"/>
        <end position="63"/>
    </location>
</feature>
<sequence length="98" mass="10623">MSKAIDSIEAFQASQLAPHAAPVGQHTPWQHYPNPSSQQTTFSVAPGPTQQPVYYHHSQQPTFSVAPEPIQQPVYSHFASQKPTFSVAPGPSQSGQDI</sequence>
<dbReference type="EMBL" id="SRQM01000012">
    <property type="protein sequence ID" value="KAG6123027.1"/>
    <property type="molecule type" value="Genomic_DNA"/>
</dbReference>